<gene>
    <name evidence="1" type="ORF">MC7420_1543</name>
</gene>
<keyword evidence="2" id="KW-1185">Reference proteome</keyword>
<proteinExistence type="predicted"/>
<protein>
    <recommendedName>
        <fullName evidence="3">Ssl1498 family light-harvesting-like protein</fullName>
    </recommendedName>
</protein>
<sequence length="55" mass="6188">MYTRDERGILNNYASEPQMYFADYPSVEQQRNYLLQGGIATLLVSALMLTALAVS</sequence>
<dbReference type="Proteomes" id="UP000003835">
    <property type="component" value="Unassembled WGS sequence"/>
</dbReference>
<dbReference type="eggNOG" id="ENOG5033BN1">
    <property type="taxonomic scope" value="Bacteria"/>
</dbReference>
<reference evidence="1 2" key="1">
    <citation type="submission" date="2008-07" db="EMBL/GenBank/DDBJ databases">
        <authorList>
            <person name="Tandeau de Marsac N."/>
            <person name="Ferriera S."/>
            <person name="Johnson J."/>
            <person name="Kravitz S."/>
            <person name="Beeson K."/>
            <person name="Sutton G."/>
            <person name="Rogers Y.-H."/>
            <person name="Friedman R."/>
            <person name="Frazier M."/>
            <person name="Venter J.C."/>
        </authorList>
    </citation>
    <scope>NUCLEOTIDE SEQUENCE [LARGE SCALE GENOMIC DNA]</scope>
    <source>
        <strain evidence="1 2">PCC 7420</strain>
    </source>
</reference>
<accession>B4W4S8</accession>
<dbReference type="AlphaFoldDB" id="B4W4S8"/>
<dbReference type="HOGENOM" id="CLU_200793_0_0_3"/>
<dbReference type="RefSeq" id="WP_006106364.1">
    <property type="nucleotide sequence ID" value="NZ_DS989881.1"/>
</dbReference>
<evidence type="ECO:0008006" key="3">
    <source>
        <dbReference type="Google" id="ProtNLM"/>
    </source>
</evidence>
<evidence type="ECO:0000313" key="1">
    <source>
        <dbReference type="EMBL" id="EDX70799.1"/>
    </source>
</evidence>
<organism evidence="1 2">
    <name type="scientific">Coleofasciculus chthonoplastes PCC 7420</name>
    <dbReference type="NCBI Taxonomy" id="118168"/>
    <lineage>
        <taxon>Bacteria</taxon>
        <taxon>Bacillati</taxon>
        <taxon>Cyanobacteriota</taxon>
        <taxon>Cyanophyceae</taxon>
        <taxon>Coleofasciculales</taxon>
        <taxon>Coleofasciculaceae</taxon>
        <taxon>Coleofasciculus</taxon>
    </lineage>
</organism>
<dbReference type="EMBL" id="DS989881">
    <property type="protein sequence ID" value="EDX70799.1"/>
    <property type="molecule type" value="Genomic_DNA"/>
</dbReference>
<dbReference type="InterPro" id="IPR048028">
    <property type="entry name" value="Psb34-like"/>
</dbReference>
<dbReference type="OrthoDB" id="462212at2"/>
<dbReference type="NCBIfam" id="NF033486">
    <property type="entry name" value="harvest_ssl1498"/>
    <property type="match status" value="1"/>
</dbReference>
<dbReference type="Pfam" id="PF26394">
    <property type="entry name" value="Psb34"/>
    <property type="match status" value="1"/>
</dbReference>
<name>B4W4S8_9CYAN</name>
<evidence type="ECO:0000313" key="2">
    <source>
        <dbReference type="Proteomes" id="UP000003835"/>
    </source>
</evidence>